<name>A0A1S7DQQ9_RIEAN</name>
<protein>
    <submittedName>
        <fullName evidence="1">Uncharacterized protein</fullName>
    </submittedName>
</protein>
<dbReference type="EMBL" id="CP011859">
    <property type="protein sequence ID" value="AQY21450.1"/>
    <property type="molecule type" value="Genomic_DNA"/>
</dbReference>
<sequence length="109" mass="12487">MILLSDEEYTQIENLAGAGYGPNKIAMYLDVSYKDFMKEWNKPNSKVRYHYERGILMVDANAGMKLAENAMSGNITAHQQLEKVRRGQLLAELKKKYIYGEEEINGLQP</sequence>
<dbReference type="RefSeq" id="WP_079206713.1">
    <property type="nucleotide sequence ID" value="NZ_CP011859.1"/>
</dbReference>
<dbReference type="AlphaFoldDB" id="A0A1S7DQQ9"/>
<reference evidence="1 2" key="1">
    <citation type="submission" date="2015-06" db="EMBL/GenBank/DDBJ databases">
        <title>R. anatipestifer strain HXb2 is the most virulent strain so far, and the genome sequence would help us uncover the pathogenesis.</title>
        <authorList>
            <person name="Hu Q."/>
            <person name="Qi J."/>
            <person name="Bo H."/>
            <person name="Liu G."/>
            <person name="Tao M."/>
            <person name="Ding Y."/>
            <person name="Xue Y."/>
        </authorList>
    </citation>
    <scope>NUCLEOTIDE SEQUENCE [LARGE SCALE GENOMIC DNA]</scope>
    <source>
        <strain evidence="1 2">HXb2</strain>
    </source>
</reference>
<organism evidence="1 2">
    <name type="scientific">Riemerella anatipestifer</name>
    <name type="common">Moraxella anatipestifer</name>
    <dbReference type="NCBI Taxonomy" id="34085"/>
    <lineage>
        <taxon>Bacteria</taxon>
        <taxon>Pseudomonadati</taxon>
        <taxon>Bacteroidota</taxon>
        <taxon>Flavobacteriia</taxon>
        <taxon>Flavobacteriales</taxon>
        <taxon>Weeksellaceae</taxon>
        <taxon>Riemerella</taxon>
    </lineage>
</organism>
<evidence type="ECO:0000313" key="2">
    <source>
        <dbReference type="Proteomes" id="UP000189883"/>
    </source>
</evidence>
<gene>
    <name evidence="1" type="ORF">AB406_0492</name>
</gene>
<dbReference type="Proteomes" id="UP000189883">
    <property type="component" value="Chromosome"/>
</dbReference>
<accession>A0A1S7DQQ9</accession>
<evidence type="ECO:0000313" key="1">
    <source>
        <dbReference type="EMBL" id="AQY21450.1"/>
    </source>
</evidence>
<proteinExistence type="predicted"/>